<evidence type="ECO:0000313" key="3">
    <source>
        <dbReference type="EMBL" id="PTD18744.1"/>
    </source>
</evidence>
<reference evidence="3 4" key="1">
    <citation type="submission" date="2017-11" db="EMBL/GenBank/DDBJ databases">
        <title>Sphingomonas oleivorans sp. nov., isolated from oil-contaminated soil.</title>
        <authorList>
            <person name="Wang L."/>
            <person name="Chen L."/>
        </authorList>
    </citation>
    <scope>NUCLEOTIDE SEQUENCE [LARGE SCALE GENOMIC DNA]</scope>
    <source>
        <strain evidence="3 4">K101</strain>
    </source>
</reference>
<dbReference type="EMBL" id="PHHF01000061">
    <property type="protein sequence ID" value="PTD18744.1"/>
    <property type="molecule type" value="Genomic_DNA"/>
</dbReference>
<feature type="chain" id="PRO_5015599214" evidence="2">
    <location>
        <begin position="25"/>
        <end position="107"/>
    </location>
</feature>
<organism evidence="3 4">
    <name type="scientific">Edaphosphingomonas fennica</name>
    <dbReference type="NCBI Taxonomy" id="114404"/>
    <lineage>
        <taxon>Bacteria</taxon>
        <taxon>Pseudomonadati</taxon>
        <taxon>Pseudomonadota</taxon>
        <taxon>Alphaproteobacteria</taxon>
        <taxon>Sphingomonadales</taxon>
        <taxon>Rhizorhabdaceae</taxon>
        <taxon>Edaphosphingomonas</taxon>
    </lineage>
</organism>
<keyword evidence="2" id="KW-0732">Signal</keyword>
<keyword evidence="4" id="KW-1185">Reference proteome</keyword>
<evidence type="ECO:0000256" key="1">
    <source>
        <dbReference type="SAM" id="MobiDB-lite"/>
    </source>
</evidence>
<comment type="caution">
    <text evidence="3">The sequence shown here is derived from an EMBL/GenBank/DDBJ whole genome shotgun (WGS) entry which is preliminary data.</text>
</comment>
<evidence type="ECO:0000256" key="2">
    <source>
        <dbReference type="SAM" id="SignalP"/>
    </source>
</evidence>
<dbReference type="AlphaFoldDB" id="A0A2T4HSF3"/>
<feature type="region of interest" description="Disordered" evidence="1">
    <location>
        <begin position="72"/>
        <end position="91"/>
    </location>
</feature>
<accession>A0A2T4HSF3</accession>
<name>A0A2T4HSF3_9SPHN</name>
<gene>
    <name evidence="3" type="ORF">CV103_14565</name>
</gene>
<dbReference type="Proteomes" id="UP000241206">
    <property type="component" value="Unassembled WGS sequence"/>
</dbReference>
<evidence type="ECO:0000313" key="4">
    <source>
        <dbReference type="Proteomes" id="UP000241206"/>
    </source>
</evidence>
<feature type="signal peptide" evidence="2">
    <location>
        <begin position="1"/>
        <end position="24"/>
    </location>
</feature>
<protein>
    <submittedName>
        <fullName evidence="3">Uncharacterized protein</fullName>
    </submittedName>
</protein>
<proteinExistence type="predicted"/>
<sequence length="107" mass="11281">MKALNLAFAAALVGASVSSAPAMASDNTWACEVVLCLSNPGGPTQYGACVPPITKLWRQLAFGGGFPTCSGSGIAKTKYKKPDDGRPGRLTVTWADGRQQTYYQPRN</sequence>
<dbReference type="RefSeq" id="WP_107395347.1">
    <property type="nucleotide sequence ID" value="NZ_PHHF01000061.1"/>
</dbReference>